<evidence type="ECO:0000256" key="9">
    <source>
        <dbReference type="ARBA" id="ARBA00022741"/>
    </source>
</evidence>
<dbReference type="InterPro" id="IPR035966">
    <property type="entry name" value="PKF_sf"/>
</dbReference>
<evidence type="ECO:0000256" key="12">
    <source>
        <dbReference type="ARBA" id="ARBA00022842"/>
    </source>
</evidence>
<dbReference type="GO" id="GO:0030388">
    <property type="term" value="P:fructose 1,6-bisphosphate metabolic process"/>
    <property type="evidence" value="ECO:0007669"/>
    <property type="project" value="TreeGrafter"/>
</dbReference>
<evidence type="ECO:0000256" key="4">
    <source>
        <dbReference type="ARBA" id="ARBA00012055"/>
    </source>
</evidence>
<sequence>MEQKFRKGKNHGVGVLTSGGDSQGMNAAIRAVVRETLRQGHRCYLIREGYTGLITGNIEQASWGHVANVTHLGGSMIGTSRCDEFRITEGRKKAAEKMFEKRIFHLIVIGGDGSLMGAQKLKEEWGRFGEELFAEGKITEEVANEGRELHLAGIVGSIDNDCIESDKSIGSDTALHRICEAIDGLVMTAQSHQRVFVVEVMGRHCGYLALTAAIAVEADYVFYPEIPPDDNWPEQLCNQLESVRKYGKRQNVIILGEGVTNSKGMKIGGKQIKEEIETRLQLEVRIATLGHLQRGGAPTFLDRLLGLRMGYEAVQEVLKTSEDPGSQIVGQKTVAKVMCLRGHNIERNELSRVIRQSESANDETIQRNSDLACRLRGFGFLDKQTYLNFVSAPLTTIMPSKSKVFAVIHIGSPCAGMNAATFSFVRMANHSGIQVLGIKNGWDGLKNGDVKMLTWENVQGWAQAGGSMLGAKRQLPSDMDQIAEGLNTHNVDGLLIIGGFMAFQSALIFQKLRGEYTCLSIPIVVIPATISNNCPGTCMSLGVDTALNEICRQVDNISQNAMGSKNKVMIIETMGSRSGFLATMTALATGSQFSLIRQVETNEVDLQKLAVETKHRLDTGSLEKFLLIRSEGASDHIHAANVRKIFEKVMDNKYGVRITNLGYSQLGGHPSCFDRQMGIRMGVRAFEAVVNPAKMGKRDCCVIGLRGSSLRYVPVQGLENKVCFDHGIPLHMWWLELHPLVEAMTKKPDQLSVNVTTMK</sequence>
<dbReference type="RefSeq" id="XP_053580927.1">
    <property type="nucleotide sequence ID" value="XM_053732014.1"/>
</dbReference>
<dbReference type="GO" id="GO:0003872">
    <property type="term" value="F:6-phosphofructokinase activity"/>
    <property type="evidence" value="ECO:0007669"/>
    <property type="project" value="UniProtKB-EC"/>
</dbReference>
<comment type="catalytic activity">
    <reaction evidence="14">
        <text>beta-D-fructose 6-phosphate + ATP = beta-D-fructose 1,6-bisphosphate + ADP + H(+)</text>
        <dbReference type="Rhea" id="RHEA:16109"/>
        <dbReference type="ChEBI" id="CHEBI:15378"/>
        <dbReference type="ChEBI" id="CHEBI:30616"/>
        <dbReference type="ChEBI" id="CHEBI:32966"/>
        <dbReference type="ChEBI" id="CHEBI:57634"/>
        <dbReference type="ChEBI" id="CHEBI:456216"/>
        <dbReference type="EC" id="2.7.1.11"/>
    </reaction>
</comment>
<organism evidence="16 17">
    <name type="scientific">Caenorhabditis remanei</name>
    <name type="common">Caenorhabditis vulgaris</name>
    <dbReference type="NCBI Taxonomy" id="31234"/>
    <lineage>
        <taxon>Eukaryota</taxon>
        <taxon>Metazoa</taxon>
        <taxon>Ecdysozoa</taxon>
        <taxon>Nematoda</taxon>
        <taxon>Chromadorea</taxon>
        <taxon>Rhabditida</taxon>
        <taxon>Rhabditina</taxon>
        <taxon>Rhabditomorpha</taxon>
        <taxon>Rhabditoidea</taxon>
        <taxon>Rhabditidae</taxon>
        <taxon>Peloderinae</taxon>
        <taxon>Caenorhabditis</taxon>
    </lineage>
</organism>
<evidence type="ECO:0000256" key="5">
    <source>
        <dbReference type="ARBA" id="ARBA00022490"/>
    </source>
</evidence>
<dbReference type="NCBIfam" id="TIGR02478">
    <property type="entry name" value="6PF1K_euk"/>
    <property type="match status" value="1"/>
</dbReference>
<keyword evidence="8" id="KW-0479">Metal-binding</keyword>
<evidence type="ECO:0000256" key="10">
    <source>
        <dbReference type="ARBA" id="ARBA00022777"/>
    </source>
</evidence>
<keyword evidence="10" id="KW-0418">Kinase</keyword>
<dbReference type="GO" id="GO:0042802">
    <property type="term" value="F:identical protein binding"/>
    <property type="evidence" value="ECO:0007669"/>
    <property type="project" value="TreeGrafter"/>
</dbReference>
<evidence type="ECO:0000256" key="8">
    <source>
        <dbReference type="ARBA" id="ARBA00022723"/>
    </source>
</evidence>
<evidence type="ECO:0000259" key="15">
    <source>
        <dbReference type="Pfam" id="PF00365"/>
    </source>
</evidence>
<dbReference type="AlphaFoldDB" id="A0A6A5G863"/>
<evidence type="ECO:0000313" key="17">
    <source>
        <dbReference type="Proteomes" id="UP000483820"/>
    </source>
</evidence>
<accession>A0A6A5G863</accession>
<dbReference type="InterPro" id="IPR015912">
    <property type="entry name" value="Phosphofructokinase_CS"/>
</dbReference>
<keyword evidence="7" id="KW-0808">Transferase</keyword>
<dbReference type="GO" id="GO:0016208">
    <property type="term" value="F:AMP binding"/>
    <property type="evidence" value="ECO:0007669"/>
    <property type="project" value="TreeGrafter"/>
</dbReference>
<proteinExistence type="predicted"/>
<gene>
    <name evidence="16" type="ORF">GCK72_017305</name>
</gene>
<evidence type="ECO:0000256" key="3">
    <source>
        <dbReference type="ARBA" id="ARBA00004679"/>
    </source>
</evidence>
<dbReference type="UniPathway" id="UPA00109">
    <property type="reaction ID" value="UER00182"/>
</dbReference>
<comment type="subcellular location">
    <subcellularLocation>
        <location evidence="2">Cytoplasm</location>
    </subcellularLocation>
</comment>
<evidence type="ECO:0000256" key="14">
    <source>
        <dbReference type="ARBA" id="ARBA00048070"/>
    </source>
</evidence>
<dbReference type="GeneID" id="9826771"/>
<keyword evidence="9" id="KW-0547">Nucleotide-binding</keyword>
<dbReference type="PANTHER" id="PTHR13697:SF8">
    <property type="entry name" value="ATP-DEPENDENT 6-PHOSPHOFRUCTOKINASE 2"/>
    <property type="match status" value="1"/>
</dbReference>
<dbReference type="GO" id="GO:0070095">
    <property type="term" value="F:fructose-6-phosphate binding"/>
    <property type="evidence" value="ECO:0007669"/>
    <property type="project" value="TreeGrafter"/>
</dbReference>
<comment type="caution">
    <text evidence="16">The sequence shown here is derived from an EMBL/GenBank/DDBJ whole genome shotgun (WGS) entry which is preliminary data.</text>
</comment>
<dbReference type="FunFam" id="3.40.50.460:FF:000002">
    <property type="entry name" value="ATP-dependent 6-phosphofructokinase"/>
    <property type="match status" value="1"/>
</dbReference>
<evidence type="ECO:0000313" key="16">
    <source>
        <dbReference type="EMBL" id="KAF1750754.1"/>
    </source>
</evidence>
<keyword evidence="13" id="KW-0324">Glycolysis</keyword>
<dbReference type="GO" id="GO:0006002">
    <property type="term" value="P:fructose 6-phosphate metabolic process"/>
    <property type="evidence" value="ECO:0007669"/>
    <property type="project" value="InterPro"/>
</dbReference>
<dbReference type="Pfam" id="PF00365">
    <property type="entry name" value="PFK"/>
    <property type="match status" value="2"/>
</dbReference>
<evidence type="ECO:0000256" key="7">
    <source>
        <dbReference type="ARBA" id="ARBA00022679"/>
    </source>
</evidence>
<evidence type="ECO:0000256" key="6">
    <source>
        <dbReference type="ARBA" id="ARBA00022533"/>
    </source>
</evidence>
<dbReference type="GO" id="GO:0046872">
    <property type="term" value="F:metal ion binding"/>
    <property type="evidence" value="ECO:0007669"/>
    <property type="project" value="UniProtKB-KW"/>
</dbReference>
<dbReference type="InterPro" id="IPR022953">
    <property type="entry name" value="ATP_PFK"/>
</dbReference>
<evidence type="ECO:0000256" key="13">
    <source>
        <dbReference type="ARBA" id="ARBA00023152"/>
    </source>
</evidence>
<dbReference type="PROSITE" id="PS00433">
    <property type="entry name" value="PHOSPHOFRUCTOKINASE"/>
    <property type="match status" value="1"/>
</dbReference>
<feature type="domain" description="Phosphofructokinase" evidence="15">
    <location>
        <begin position="405"/>
        <end position="689"/>
    </location>
</feature>
<dbReference type="InterPro" id="IPR009161">
    <property type="entry name" value="6-Pfructokinase_euk"/>
</dbReference>
<keyword evidence="5" id="KW-0963">Cytoplasm</keyword>
<dbReference type="Proteomes" id="UP000483820">
    <property type="component" value="Chromosome V"/>
</dbReference>
<dbReference type="GO" id="GO:0005524">
    <property type="term" value="F:ATP binding"/>
    <property type="evidence" value="ECO:0007669"/>
    <property type="project" value="UniProtKB-KW"/>
</dbReference>
<dbReference type="GO" id="GO:0005945">
    <property type="term" value="C:6-phosphofructokinase complex"/>
    <property type="evidence" value="ECO:0007669"/>
    <property type="project" value="TreeGrafter"/>
</dbReference>
<dbReference type="CTD" id="9826771"/>
<dbReference type="EMBL" id="WUAV01000005">
    <property type="protein sequence ID" value="KAF1750754.1"/>
    <property type="molecule type" value="Genomic_DNA"/>
</dbReference>
<dbReference type="SUPFAM" id="SSF53784">
    <property type="entry name" value="Phosphofructokinase"/>
    <property type="match status" value="2"/>
</dbReference>
<dbReference type="EC" id="2.7.1.11" evidence="4"/>
<keyword evidence="12" id="KW-0460">Magnesium</keyword>
<dbReference type="Gene3D" id="3.40.50.450">
    <property type="match status" value="2"/>
</dbReference>
<dbReference type="KEGG" id="crq:GCK72_017305"/>
<comment type="pathway">
    <text evidence="3">Carbohydrate degradation; glycolysis; D-glyceraldehyde 3-phosphate and glycerone phosphate from D-glucose: step 3/4.</text>
</comment>
<name>A0A6A5G863_CAERE</name>
<dbReference type="InterPro" id="IPR000023">
    <property type="entry name" value="Phosphofructokinase_dom"/>
</dbReference>
<evidence type="ECO:0000256" key="11">
    <source>
        <dbReference type="ARBA" id="ARBA00022840"/>
    </source>
</evidence>
<keyword evidence="6" id="KW-0021">Allosteric enzyme</keyword>
<keyword evidence="11" id="KW-0067">ATP-binding</keyword>
<dbReference type="Gene3D" id="3.40.50.460">
    <property type="entry name" value="Phosphofructokinase domain"/>
    <property type="match status" value="2"/>
</dbReference>
<feature type="domain" description="Phosphofructokinase" evidence="15">
    <location>
        <begin position="13"/>
        <end position="315"/>
    </location>
</feature>
<dbReference type="PRINTS" id="PR00476">
    <property type="entry name" value="PHFRCTKINASE"/>
</dbReference>
<evidence type="ECO:0000256" key="1">
    <source>
        <dbReference type="ARBA" id="ARBA00001946"/>
    </source>
</evidence>
<comment type="cofactor">
    <cofactor evidence="1">
        <name>Mg(2+)</name>
        <dbReference type="ChEBI" id="CHEBI:18420"/>
    </cofactor>
</comment>
<dbReference type="GO" id="GO:0048029">
    <property type="term" value="F:monosaccharide binding"/>
    <property type="evidence" value="ECO:0007669"/>
    <property type="project" value="TreeGrafter"/>
</dbReference>
<evidence type="ECO:0000256" key="2">
    <source>
        <dbReference type="ARBA" id="ARBA00004496"/>
    </source>
</evidence>
<protein>
    <recommendedName>
        <fullName evidence="4">6-phosphofructokinase</fullName>
        <ecNumber evidence="4">2.7.1.11</ecNumber>
    </recommendedName>
</protein>
<reference evidence="16 17" key="1">
    <citation type="submission" date="2019-12" db="EMBL/GenBank/DDBJ databases">
        <title>Chromosome-level assembly of the Caenorhabditis remanei genome.</title>
        <authorList>
            <person name="Teterina A.A."/>
            <person name="Willis J.H."/>
            <person name="Phillips P.C."/>
        </authorList>
    </citation>
    <scope>NUCLEOTIDE SEQUENCE [LARGE SCALE GENOMIC DNA]</scope>
    <source>
        <strain evidence="16 17">PX506</strain>
        <tissue evidence="16">Whole organism</tissue>
    </source>
</reference>
<dbReference type="GO" id="GO:0061621">
    <property type="term" value="P:canonical glycolysis"/>
    <property type="evidence" value="ECO:0007669"/>
    <property type="project" value="TreeGrafter"/>
</dbReference>
<dbReference type="PANTHER" id="PTHR13697">
    <property type="entry name" value="PHOSPHOFRUCTOKINASE"/>
    <property type="match status" value="1"/>
</dbReference>